<reference evidence="2 3" key="1">
    <citation type="journal article" date="2015" name="Genome Announc.">
        <title>Expanding the biotechnology potential of lactobacilli through comparative genomics of 213 strains and associated genera.</title>
        <authorList>
            <person name="Sun Z."/>
            <person name="Harris H.M."/>
            <person name="McCann A."/>
            <person name="Guo C."/>
            <person name="Argimon S."/>
            <person name="Zhang W."/>
            <person name="Yang X."/>
            <person name="Jeffery I.B."/>
            <person name="Cooney J.C."/>
            <person name="Kagawa T.F."/>
            <person name="Liu W."/>
            <person name="Song Y."/>
            <person name="Salvetti E."/>
            <person name="Wrobel A."/>
            <person name="Rasinkangas P."/>
            <person name="Parkhill J."/>
            <person name="Rea M.C."/>
            <person name="O'Sullivan O."/>
            <person name="Ritari J."/>
            <person name="Douillard F.P."/>
            <person name="Paul Ross R."/>
            <person name="Yang R."/>
            <person name="Briner A.E."/>
            <person name="Felis G.E."/>
            <person name="de Vos W.M."/>
            <person name="Barrangou R."/>
            <person name="Klaenhammer T.R."/>
            <person name="Caufield P.W."/>
            <person name="Cui Y."/>
            <person name="Zhang H."/>
            <person name="O'Toole P.W."/>
        </authorList>
    </citation>
    <scope>NUCLEOTIDE SEQUENCE [LARGE SCALE GENOMIC DNA]</scope>
    <source>
        <strain evidence="2 3">DSM 19682</strain>
    </source>
</reference>
<evidence type="ECO:0000313" key="3">
    <source>
        <dbReference type="Proteomes" id="UP000051248"/>
    </source>
</evidence>
<sequence length="463" mass="52558">MSDQKWSVTDDSVFLFPQEDDLTADDIKEMVKQNQTYTENRYKVARQFYKGHHPILDKQKKSDIDKPDNCLVVNYPKYIVDTFNGFFDGIPPKITLDDEDLNTSLQDFVNYNSLLDLIFEASKQVSIYGRSYFYIYQNEDKKTCVTVVDPIHSFIIYDDTVAKKAKGFVMYSYDSDNNLSGQVCLTDGLYDIELGNKTANVYKNIPAIEFFENEERQGTFENIETLVNGVNNALSQKANDVEYFADAYMKILGSEVDEDTLKQIKDNHIINLASQDGQDVVVEFMEKPNADGEQENLINRLNNLIFQISMVANISDDTFGNAASGVSLQYKLLSMRNLASNKERKFTKSLRKLFEIVFSTGNVIPSNKAEEWQNVKFKFTRNLPSNLVEEAQTAATLSGITSQETQLSTLSIVDDPKSEIDQISEDQKRDAEPVNKDTVNYNFGSSQNSNNGDSSDDKSKEDN</sequence>
<keyword evidence="3" id="KW-1185">Reference proteome</keyword>
<gene>
    <name evidence="2" type="ORF">FD03_GL002607</name>
</gene>
<feature type="compositionally biased region" description="Basic and acidic residues" evidence="1">
    <location>
        <begin position="417"/>
        <end position="435"/>
    </location>
</feature>
<organism evidence="2 3">
    <name type="scientific">Companilactobacillus nodensis DSM 19682 = JCM 14932 = NBRC 107160</name>
    <dbReference type="NCBI Taxonomy" id="1423775"/>
    <lineage>
        <taxon>Bacteria</taxon>
        <taxon>Bacillati</taxon>
        <taxon>Bacillota</taxon>
        <taxon>Bacilli</taxon>
        <taxon>Lactobacillales</taxon>
        <taxon>Lactobacillaceae</taxon>
        <taxon>Companilactobacillus</taxon>
    </lineage>
</organism>
<name>A0A0R1KJR7_9LACO</name>
<accession>A0A0R1KJR7</accession>
<dbReference type="PATRIC" id="fig|1423775.4.peg.2655"/>
<dbReference type="eggNOG" id="ENOG502Z7Z6">
    <property type="taxonomic scope" value="Bacteria"/>
</dbReference>
<dbReference type="OrthoDB" id="3189403at2"/>
<feature type="compositionally biased region" description="Low complexity" evidence="1">
    <location>
        <begin position="440"/>
        <end position="453"/>
    </location>
</feature>
<dbReference type="RefSeq" id="WP_056979708.1">
    <property type="nucleotide sequence ID" value="NZ_AZDZ01000006.1"/>
</dbReference>
<evidence type="ECO:0000256" key="1">
    <source>
        <dbReference type="SAM" id="MobiDB-lite"/>
    </source>
</evidence>
<feature type="region of interest" description="Disordered" evidence="1">
    <location>
        <begin position="417"/>
        <end position="463"/>
    </location>
</feature>
<dbReference type="Pfam" id="PF05133">
    <property type="entry name" value="SPP1_portal"/>
    <property type="match status" value="1"/>
</dbReference>
<dbReference type="Proteomes" id="UP000051248">
    <property type="component" value="Unassembled WGS sequence"/>
</dbReference>
<dbReference type="InterPro" id="IPR006428">
    <property type="entry name" value="Portal_SPP1-type"/>
</dbReference>
<dbReference type="EMBL" id="AZDZ01000006">
    <property type="protein sequence ID" value="KRK80218.1"/>
    <property type="molecule type" value="Genomic_DNA"/>
</dbReference>
<proteinExistence type="predicted"/>
<evidence type="ECO:0008006" key="4">
    <source>
        <dbReference type="Google" id="ProtNLM"/>
    </source>
</evidence>
<dbReference type="AlphaFoldDB" id="A0A0R1KJR7"/>
<dbReference type="STRING" id="1423775.FD03_GL002607"/>
<dbReference type="NCBIfam" id="TIGR01538">
    <property type="entry name" value="portal_SPP1"/>
    <property type="match status" value="1"/>
</dbReference>
<dbReference type="InterPro" id="IPR021145">
    <property type="entry name" value="Portal_protein_SPP1_Gp6-like"/>
</dbReference>
<evidence type="ECO:0000313" key="2">
    <source>
        <dbReference type="EMBL" id="KRK80218.1"/>
    </source>
</evidence>
<comment type="caution">
    <text evidence="2">The sequence shown here is derived from an EMBL/GenBank/DDBJ whole genome shotgun (WGS) entry which is preliminary data.</text>
</comment>
<protein>
    <recommendedName>
        <fullName evidence="4">Phage portal protein</fullName>
    </recommendedName>
</protein>